<comment type="catalytic activity">
    <reaction evidence="1">
        <text>aldehydo-D-ribose 5-phosphate = D-ribulose 5-phosphate</text>
        <dbReference type="Rhea" id="RHEA:14657"/>
        <dbReference type="ChEBI" id="CHEBI:58121"/>
        <dbReference type="ChEBI" id="CHEBI:58273"/>
        <dbReference type="EC" id="5.3.1.6"/>
    </reaction>
</comment>
<evidence type="ECO:0000256" key="1">
    <source>
        <dbReference type="ARBA" id="ARBA00001713"/>
    </source>
</evidence>
<dbReference type="InterPro" id="IPR050262">
    <property type="entry name" value="Ribose-5P_isomerase"/>
</dbReference>
<keyword evidence="5" id="KW-0413">Isomerase</keyword>
<dbReference type="Pfam" id="PF06026">
    <property type="entry name" value="Rib_5-P_isom_A"/>
    <property type="match status" value="1"/>
</dbReference>
<comment type="pathway">
    <text evidence="2">Carbohydrate degradation; pentose phosphate pathway; D-ribose 5-phosphate from D-ribulose 5-phosphate (non-oxidative stage): step 1/1.</text>
</comment>
<dbReference type="SUPFAM" id="SSF75445">
    <property type="entry name" value="D-ribose-5-phosphate isomerase (RpiA), lid domain"/>
    <property type="match status" value="1"/>
</dbReference>
<evidence type="ECO:0000256" key="5">
    <source>
        <dbReference type="ARBA" id="ARBA00023235"/>
    </source>
</evidence>
<evidence type="ECO:0000256" key="2">
    <source>
        <dbReference type="ARBA" id="ARBA00004988"/>
    </source>
</evidence>
<evidence type="ECO:0000256" key="3">
    <source>
        <dbReference type="ARBA" id="ARBA00008088"/>
    </source>
</evidence>
<keyword evidence="7" id="KW-1185">Reference proteome</keyword>
<comment type="similarity">
    <text evidence="3">Belongs to the ribose 5-phosphate isomerase family.</text>
</comment>
<dbReference type="GO" id="GO:0009052">
    <property type="term" value="P:pentose-phosphate shunt, non-oxidative branch"/>
    <property type="evidence" value="ECO:0007669"/>
    <property type="project" value="InterPro"/>
</dbReference>
<gene>
    <name evidence="6" type="ORF">QJS10_CPA09g01120</name>
</gene>
<evidence type="ECO:0000256" key="4">
    <source>
        <dbReference type="ARBA" id="ARBA00011959"/>
    </source>
</evidence>
<sequence length="231" mass="24978">MLYGAGVRLLEAAKHTVIGSIVFAQVDSYVRNGMVVGLGTGRASAMAIEHLGRWLREGALREVVGVPTSVSSAIEAAKAGIPLDQYGDNLQLYFAFDDADVIEEGVLTAVIGRRKLEGGESIIQEKVNFYVDENQYSKDLDGSIPVLVLSYNWMETAEEIDDMFLGDAGVWRRPTMGHADPLGGDFPLVTREGHNVLDVIFTSPILNLAQVVHGLDQIDGVVDHGVIVDTP</sequence>
<dbReference type="AlphaFoldDB" id="A0AAV9E4L7"/>
<dbReference type="PANTHER" id="PTHR43748:SF1">
    <property type="entry name" value="RIBOSE-5-PHOSPHATE ISOMERASE 4, CHLOROPLASTIC-RELATED"/>
    <property type="match status" value="1"/>
</dbReference>
<reference evidence="6" key="1">
    <citation type="journal article" date="2023" name="Nat. Commun.">
        <title>Diploid and tetraploid genomes of Acorus and the evolution of monocots.</title>
        <authorList>
            <person name="Ma L."/>
            <person name="Liu K.W."/>
            <person name="Li Z."/>
            <person name="Hsiao Y.Y."/>
            <person name="Qi Y."/>
            <person name="Fu T."/>
            <person name="Tang G.D."/>
            <person name="Zhang D."/>
            <person name="Sun W.H."/>
            <person name="Liu D.K."/>
            <person name="Li Y."/>
            <person name="Chen G.Z."/>
            <person name="Liu X.D."/>
            <person name="Liao X.Y."/>
            <person name="Jiang Y.T."/>
            <person name="Yu X."/>
            <person name="Hao Y."/>
            <person name="Huang J."/>
            <person name="Zhao X.W."/>
            <person name="Ke S."/>
            <person name="Chen Y.Y."/>
            <person name="Wu W.L."/>
            <person name="Hsu J.L."/>
            <person name="Lin Y.F."/>
            <person name="Huang M.D."/>
            <person name="Li C.Y."/>
            <person name="Huang L."/>
            <person name="Wang Z.W."/>
            <person name="Zhao X."/>
            <person name="Zhong W.Y."/>
            <person name="Peng D.H."/>
            <person name="Ahmad S."/>
            <person name="Lan S."/>
            <person name="Zhang J.S."/>
            <person name="Tsai W.C."/>
            <person name="Van de Peer Y."/>
            <person name="Liu Z.J."/>
        </authorList>
    </citation>
    <scope>NUCLEOTIDE SEQUENCE</scope>
    <source>
        <strain evidence="6">CP</strain>
    </source>
</reference>
<name>A0AAV9E4L7_ACOCL</name>
<dbReference type="PANTHER" id="PTHR43748">
    <property type="entry name" value="RIBOSE-5-PHOSPHATE ISOMERASE 3, CHLOROPLASTIC-RELATED"/>
    <property type="match status" value="1"/>
</dbReference>
<dbReference type="EMBL" id="JAUJYO010000009">
    <property type="protein sequence ID" value="KAK1308397.1"/>
    <property type="molecule type" value="Genomic_DNA"/>
</dbReference>
<dbReference type="InterPro" id="IPR037171">
    <property type="entry name" value="NagB/RpiA_transferase-like"/>
</dbReference>
<dbReference type="Proteomes" id="UP001180020">
    <property type="component" value="Unassembled WGS sequence"/>
</dbReference>
<accession>A0AAV9E4L7</accession>
<organism evidence="6 7">
    <name type="scientific">Acorus calamus</name>
    <name type="common">Sweet flag</name>
    <dbReference type="NCBI Taxonomy" id="4465"/>
    <lineage>
        <taxon>Eukaryota</taxon>
        <taxon>Viridiplantae</taxon>
        <taxon>Streptophyta</taxon>
        <taxon>Embryophyta</taxon>
        <taxon>Tracheophyta</taxon>
        <taxon>Spermatophyta</taxon>
        <taxon>Magnoliopsida</taxon>
        <taxon>Liliopsida</taxon>
        <taxon>Acoraceae</taxon>
        <taxon>Acorus</taxon>
    </lineage>
</organism>
<proteinExistence type="inferred from homology"/>
<protein>
    <recommendedName>
        <fullName evidence="4">ribose-5-phosphate isomerase</fullName>
        <ecNumber evidence="4">5.3.1.6</ecNumber>
    </recommendedName>
</protein>
<dbReference type="GO" id="GO:0004751">
    <property type="term" value="F:ribose-5-phosphate isomerase activity"/>
    <property type="evidence" value="ECO:0007669"/>
    <property type="project" value="UniProtKB-EC"/>
</dbReference>
<dbReference type="EC" id="5.3.1.6" evidence="4"/>
<dbReference type="Gene3D" id="3.30.70.260">
    <property type="match status" value="1"/>
</dbReference>
<dbReference type="Gene3D" id="3.40.50.1360">
    <property type="match status" value="1"/>
</dbReference>
<evidence type="ECO:0000313" key="7">
    <source>
        <dbReference type="Proteomes" id="UP001180020"/>
    </source>
</evidence>
<evidence type="ECO:0000313" key="6">
    <source>
        <dbReference type="EMBL" id="KAK1308397.1"/>
    </source>
</evidence>
<comment type="caution">
    <text evidence="6">The sequence shown here is derived from an EMBL/GenBank/DDBJ whole genome shotgun (WGS) entry which is preliminary data.</text>
</comment>
<dbReference type="InterPro" id="IPR004788">
    <property type="entry name" value="Ribose5P_isomerase_type_A"/>
</dbReference>
<dbReference type="SUPFAM" id="SSF100950">
    <property type="entry name" value="NagB/RpiA/CoA transferase-like"/>
    <property type="match status" value="1"/>
</dbReference>
<reference evidence="6" key="2">
    <citation type="submission" date="2023-06" db="EMBL/GenBank/DDBJ databases">
        <authorList>
            <person name="Ma L."/>
            <person name="Liu K.-W."/>
            <person name="Li Z."/>
            <person name="Hsiao Y.-Y."/>
            <person name="Qi Y."/>
            <person name="Fu T."/>
            <person name="Tang G."/>
            <person name="Zhang D."/>
            <person name="Sun W.-H."/>
            <person name="Liu D.-K."/>
            <person name="Li Y."/>
            <person name="Chen G.-Z."/>
            <person name="Liu X.-D."/>
            <person name="Liao X.-Y."/>
            <person name="Jiang Y.-T."/>
            <person name="Yu X."/>
            <person name="Hao Y."/>
            <person name="Huang J."/>
            <person name="Zhao X.-W."/>
            <person name="Ke S."/>
            <person name="Chen Y.-Y."/>
            <person name="Wu W.-L."/>
            <person name="Hsu J.-L."/>
            <person name="Lin Y.-F."/>
            <person name="Huang M.-D."/>
            <person name="Li C.-Y."/>
            <person name="Huang L."/>
            <person name="Wang Z.-W."/>
            <person name="Zhao X."/>
            <person name="Zhong W.-Y."/>
            <person name="Peng D.-H."/>
            <person name="Ahmad S."/>
            <person name="Lan S."/>
            <person name="Zhang J.-S."/>
            <person name="Tsai W.-C."/>
            <person name="Van De Peer Y."/>
            <person name="Liu Z.-J."/>
        </authorList>
    </citation>
    <scope>NUCLEOTIDE SEQUENCE</scope>
    <source>
        <strain evidence="6">CP</strain>
        <tissue evidence="6">Leaves</tissue>
    </source>
</reference>